<dbReference type="EMBL" id="KL660911">
    <property type="protein sequence ID" value="KFA60571.1"/>
    <property type="molecule type" value="Genomic_DNA"/>
</dbReference>
<protein>
    <recommendedName>
        <fullName evidence="9">Pel9A-like right handed beta-helix region domain-containing protein</fullName>
    </recommendedName>
</protein>
<keyword evidence="6" id="KW-0106">Calcium</keyword>
<keyword evidence="3" id="KW-0964">Secreted</keyword>
<evidence type="ECO:0000256" key="1">
    <source>
        <dbReference type="ARBA" id="ARBA00001913"/>
    </source>
</evidence>
<keyword evidence="11" id="KW-1185">Reference proteome</keyword>
<comment type="subcellular location">
    <subcellularLocation>
        <location evidence="2">Secreted</location>
    </subcellularLocation>
</comment>
<dbReference type="InterPro" id="IPR053868">
    <property type="entry name" value="Pel9A-like_beta_helix"/>
</dbReference>
<evidence type="ECO:0000313" key="10">
    <source>
        <dbReference type="EMBL" id="KFA60571.1"/>
    </source>
</evidence>
<dbReference type="OrthoDB" id="5561043at2759"/>
<feature type="domain" description="Pel9A-like right handed beta-helix region" evidence="9">
    <location>
        <begin position="28"/>
        <end position="145"/>
    </location>
</feature>
<dbReference type="Proteomes" id="UP000028524">
    <property type="component" value="Unassembled WGS sequence"/>
</dbReference>
<dbReference type="InParanoid" id="A0A084Q9D6"/>
<dbReference type="InterPro" id="IPR052052">
    <property type="entry name" value="Polysaccharide_Lyase_9"/>
</dbReference>
<sequence length="170" mass="19122">MQNSASNMDILYLYTYRNADPRNNGQNAEGMTIKEGSATGNMICGIRSYENADDGIDLYEFTGPVLILDNIIFDNGVSQWNFNPYRDGIGIKLGGGSEAGRRPVNHESRNNFSFRNRRGFSDNMPGQMTLVHNTTWKNREEGFNQRPAYATYTNSLAAHNRDTSALDHQN</sequence>
<evidence type="ECO:0000259" key="9">
    <source>
        <dbReference type="Pfam" id="PF22842"/>
    </source>
</evidence>
<evidence type="ECO:0000313" key="11">
    <source>
        <dbReference type="Proteomes" id="UP000028524"/>
    </source>
</evidence>
<keyword evidence="7" id="KW-0456">Lyase</keyword>
<dbReference type="InterPro" id="IPR011050">
    <property type="entry name" value="Pectin_lyase_fold/virulence"/>
</dbReference>
<dbReference type="Gene3D" id="2.160.20.10">
    <property type="entry name" value="Single-stranded right-handed beta-helix, Pectin lyase-like"/>
    <property type="match status" value="1"/>
</dbReference>
<dbReference type="PANTHER" id="PTHR40088">
    <property type="entry name" value="PECTATE LYASE (EUROFUNG)"/>
    <property type="match status" value="1"/>
</dbReference>
<keyword evidence="5" id="KW-0732">Signal</keyword>
<dbReference type="InterPro" id="IPR012334">
    <property type="entry name" value="Pectin_lyas_fold"/>
</dbReference>
<gene>
    <name evidence="10" type="ORF">S40285_07815</name>
</gene>
<proteinExistence type="inferred from homology"/>
<dbReference type="GO" id="GO:0046872">
    <property type="term" value="F:metal ion binding"/>
    <property type="evidence" value="ECO:0007669"/>
    <property type="project" value="UniProtKB-KW"/>
</dbReference>
<accession>A0A084Q9D6</accession>
<organism evidence="10 11">
    <name type="scientific">Stachybotrys chlorohalonatus (strain IBT 40285)</name>
    <dbReference type="NCBI Taxonomy" id="1283841"/>
    <lineage>
        <taxon>Eukaryota</taxon>
        <taxon>Fungi</taxon>
        <taxon>Dikarya</taxon>
        <taxon>Ascomycota</taxon>
        <taxon>Pezizomycotina</taxon>
        <taxon>Sordariomycetes</taxon>
        <taxon>Hypocreomycetidae</taxon>
        <taxon>Hypocreales</taxon>
        <taxon>Stachybotryaceae</taxon>
        <taxon>Stachybotrys</taxon>
    </lineage>
</organism>
<dbReference type="AlphaFoldDB" id="A0A084Q9D6"/>
<name>A0A084Q9D6_STAC4</name>
<keyword evidence="4" id="KW-0479">Metal-binding</keyword>
<evidence type="ECO:0000256" key="3">
    <source>
        <dbReference type="ARBA" id="ARBA00022525"/>
    </source>
</evidence>
<reference evidence="10 11" key="1">
    <citation type="journal article" date="2014" name="BMC Genomics">
        <title>Comparative genome sequencing reveals chemotype-specific gene clusters in the toxigenic black mold Stachybotrys.</title>
        <authorList>
            <person name="Semeiks J."/>
            <person name="Borek D."/>
            <person name="Otwinowski Z."/>
            <person name="Grishin N.V."/>
        </authorList>
    </citation>
    <scope>NUCLEOTIDE SEQUENCE [LARGE SCALE GENOMIC DNA]</scope>
    <source>
        <strain evidence="10 11">IBT 40285</strain>
    </source>
</reference>
<evidence type="ECO:0000256" key="7">
    <source>
        <dbReference type="ARBA" id="ARBA00023239"/>
    </source>
</evidence>
<dbReference type="GO" id="GO:0005576">
    <property type="term" value="C:extracellular region"/>
    <property type="evidence" value="ECO:0007669"/>
    <property type="project" value="UniProtKB-SubCell"/>
</dbReference>
<comment type="similarity">
    <text evidence="8">Belongs to the polysaccharide lyase 9 family.</text>
</comment>
<evidence type="ECO:0000256" key="2">
    <source>
        <dbReference type="ARBA" id="ARBA00004613"/>
    </source>
</evidence>
<evidence type="ECO:0000256" key="8">
    <source>
        <dbReference type="ARBA" id="ARBA00038263"/>
    </source>
</evidence>
<comment type="cofactor">
    <cofactor evidence="1">
        <name>Ca(2+)</name>
        <dbReference type="ChEBI" id="CHEBI:29108"/>
    </cofactor>
</comment>
<dbReference type="PANTHER" id="PTHR40088:SF1">
    <property type="entry name" value="PECTATE LYASE PEL9"/>
    <property type="match status" value="1"/>
</dbReference>
<dbReference type="GO" id="GO:0016837">
    <property type="term" value="F:carbon-oxygen lyase activity, acting on polysaccharides"/>
    <property type="evidence" value="ECO:0007669"/>
    <property type="project" value="TreeGrafter"/>
</dbReference>
<dbReference type="HOGENOM" id="CLU_1571667_0_0_1"/>
<dbReference type="Pfam" id="PF22842">
    <property type="entry name" value="Pel9A-like_beta_helix"/>
    <property type="match status" value="1"/>
</dbReference>
<dbReference type="SUPFAM" id="SSF51126">
    <property type="entry name" value="Pectin lyase-like"/>
    <property type="match status" value="1"/>
</dbReference>
<evidence type="ECO:0000256" key="6">
    <source>
        <dbReference type="ARBA" id="ARBA00022837"/>
    </source>
</evidence>
<evidence type="ECO:0000256" key="4">
    <source>
        <dbReference type="ARBA" id="ARBA00022723"/>
    </source>
</evidence>
<evidence type="ECO:0000256" key="5">
    <source>
        <dbReference type="ARBA" id="ARBA00022729"/>
    </source>
</evidence>